<reference evidence="2 3" key="1">
    <citation type="submission" date="2019-06" db="EMBL/GenBank/DDBJ databases">
        <title>Sequencing the genomes of 1000 actinobacteria strains.</title>
        <authorList>
            <person name="Klenk H.-P."/>
        </authorList>
    </citation>
    <scope>NUCLEOTIDE SEQUENCE [LARGE SCALE GENOMIC DNA]</scope>
    <source>
        <strain evidence="2 3">DSM 43186</strain>
    </source>
</reference>
<comment type="caution">
    <text evidence="2">The sequence shown here is derived from an EMBL/GenBank/DDBJ whole genome shotgun (WGS) entry which is preliminary data.</text>
</comment>
<accession>A0A543IWZ9</accession>
<dbReference type="Proteomes" id="UP000319213">
    <property type="component" value="Unassembled WGS sequence"/>
</dbReference>
<dbReference type="AlphaFoldDB" id="A0A543IWZ9"/>
<dbReference type="RefSeq" id="WP_142259151.1">
    <property type="nucleotide sequence ID" value="NZ_BMPV01000007.1"/>
</dbReference>
<dbReference type="EMBL" id="VFPQ01000001">
    <property type="protein sequence ID" value="TQM75077.1"/>
    <property type="molecule type" value="Genomic_DNA"/>
</dbReference>
<sequence length="101" mass="11327">MPRGEPRVAASGEWRDERSGERLPAGEAHAWQPGANQTLCGLPLSRAGLHRFHHVVWPDVFPESGGAAERVRRVCRRCLAASGRRSARGWSRPWVRRSPRP</sequence>
<organism evidence="2 3">
    <name type="scientific">Thermopolyspora flexuosa</name>
    <dbReference type="NCBI Taxonomy" id="103836"/>
    <lineage>
        <taxon>Bacteria</taxon>
        <taxon>Bacillati</taxon>
        <taxon>Actinomycetota</taxon>
        <taxon>Actinomycetes</taxon>
        <taxon>Streptosporangiales</taxon>
        <taxon>Streptosporangiaceae</taxon>
        <taxon>Thermopolyspora</taxon>
    </lineage>
</organism>
<evidence type="ECO:0000313" key="3">
    <source>
        <dbReference type="Proteomes" id="UP000319213"/>
    </source>
</evidence>
<evidence type="ECO:0000313" key="2">
    <source>
        <dbReference type="EMBL" id="TQM75077.1"/>
    </source>
</evidence>
<name>A0A543IWZ9_9ACTN</name>
<feature type="region of interest" description="Disordered" evidence="1">
    <location>
        <begin position="1"/>
        <end position="30"/>
    </location>
</feature>
<protein>
    <submittedName>
        <fullName evidence="2">Uncharacterized protein</fullName>
    </submittedName>
</protein>
<dbReference type="OrthoDB" id="3384418at2"/>
<keyword evidence="3" id="KW-1185">Reference proteome</keyword>
<gene>
    <name evidence="2" type="ORF">FHX40_1774</name>
</gene>
<proteinExistence type="predicted"/>
<evidence type="ECO:0000256" key="1">
    <source>
        <dbReference type="SAM" id="MobiDB-lite"/>
    </source>
</evidence>